<dbReference type="AlphaFoldDB" id="A0A7R9A0X9"/>
<sequence length="85" mass="9350">STHLLAGAATETVAELFGDDSDAERGEQEEGEGEPQEEEEPQPPPESVISADIPLISLKKHLGDDFHFVRFPNFLSVETRPFDEA</sequence>
<evidence type="ECO:0000313" key="2">
    <source>
        <dbReference type="EMBL" id="CAD7239020.1"/>
    </source>
</evidence>
<feature type="non-terminal residue" evidence="2">
    <location>
        <position position="1"/>
    </location>
</feature>
<feature type="compositionally biased region" description="Acidic residues" evidence="1">
    <location>
        <begin position="29"/>
        <end position="41"/>
    </location>
</feature>
<feature type="region of interest" description="Disordered" evidence="1">
    <location>
        <begin position="1"/>
        <end position="49"/>
    </location>
</feature>
<name>A0A7R9A0X9_9CRUS</name>
<dbReference type="OrthoDB" id="20844at2759"/>
<organism evidence="2">
    <name type="scientific">Cyprideis torosa</name>
    <dbReference type="NCBI Taxonomy" id="163714"/>
    <lineage>
        <taxon>Eukaryota</taxon>
        <taxon>Metazoa</taxon>
        <taxon>Ecdysozoa</taxon>
        <taxon>Arthropoda</taxon>
        <taxon>Crustacea</taxon>
        <taxon>Oligostraca</taxon>
        <taxon>Ostracoda</taxon>
        <taxon>Podocopa</taxon>
        <taxon>Podocopida</taxon>
        <taxon>Cytherocopina</taxon>
        <taxon>Cytheroidea</taxon>
        <taxon>Cytherideidae</taxon>
        <taxon>Cyprideis</taxon>
    </lineage>
</organism>
<protein>
    <submittedName>
        <fullName evidence="2">Uncharacterized protein</fullName>
    </submittedName>
</protein>
<evidence type="ECO:0000256" key="1">
    <source>
        <dbReference type="SAM" id="MobiDB-lite"/>
    </source>
</evidence>
<reference evidence="2" key="1">
    <citation type="submission" date="2020-11" db="EMBL/GenBank/DDBJ databases">
        <authorList>
            <person name="Tran Van P."/>
        </authorList>
    </citation>
    <scope>NUCLEOTIDE SEQUENCE</scope>
</reference>
<accession>A0A7R9A0X9</accession>
<feature type="non-terminal residue" evidence="2">
    <location>
        <position position="85"/>
    </location>
</feature>
<dbReference type="EMBL" id="OB713910">
    <property type="protein sequence ID" value="CAD7239020.1"/>
    <property type="molecule type" value="Genomic_DNA"/>
</dbReference>
<gene>
    <name evidence="2" type="ORF">CTOB1V02_LOCUS16835</name>
</gene>
<proteinExistence type="predicted"/>